<comment type="caution">
    <text evidence="1">The sequence shown here is derived from an EMBL/GenBank/DDBJ whole genome shotgun (WGS) entry which is preliminary data.</text>
</comment>
<accession>A0A815FKH6</accession>
<feature type="non-terminal residue" evidence="1">
    <location>
        <position position="1"/>
    </location>
</feature>
<dbReference type="EMBL" id="CAJNOL010004528">
    <property type="protein sequence ID" value="CAF1590063.1"/>
    <property type="molecule type" value="Genomic_DNA"/>
</dbReference>
<evidence type="ECO:0000313" key="4">
    <source>
        <dbReference type="Proteomes" id="UP000663870"/>
    </source>
</evidence>
<gene>
    <name evidence="2" type="ORF">JXQ802_LOCUS47131</name>
    <name evidence="1" type="ORF">PYM288_LOCUS31262</name>
</gene>
<proteinExistence type="predicted"/>
<evidence type="ECO:0000313" key="3">
    <source>
        <dbReference type="Proteomes" id="UP000663854"/>
    </source>
</evidence>
<sequence length="214" mass="24843">PVIVDNTDENIIYANINNDDFANQWNISSTNILREDKQINLIAVQQLYTRFLLEMREQHILLQTIIQSITTYIVNLLDIIVNLVEEQAKKKNTSQQSSTAVNVSVNDICTTIKDIEQAIVFSTRNEYQFLQSCKNFFNYTPPIENLLSSNQMKKEYSYHISIKQSLKKILEKGEMLPFLIENIRDQINATQCDPDLIFSFRDCIKDKKSISNHS</sequence>
<dbReference type="Proteomes" id="UP000663870">
    <property type="component" value="Unassembled WGS sequence"/>
</dbReference>
<protein>
    <submittedName>
        <fullName evidence="1">Uncharacterized protein</fullName>
    </submittedName>
</protein>
<keyword evidence="4" id="KW-1185">Reference proteome</keyword>
<dbReference type="AlphaFoldDB" id="A0A815FKH6"/>
<reference evidence="1" key="1">
    <citation type="submission" date="2021-02" db="EMBL/GenBank/DDBJ databases">
        <authorList>
            <person name="Nowell W R."/>
        </authorList>
    </citation>
    <scope>NUCLEOTIDE SEQUENCE</scope>
</reference>
<evidence type="ECO:0000313" key="2">
    <source>
        <dbReference type="EMBL" id="CAF1590063.1"/>
    </source>
</evidence>
<evidence type="ECO:0000313" key="1">
    <source>
        <dbReference type="EMBL" id="CAF1328012.1"/>
    </source>
</evidence>
<dbReference type="EMBL" id="CAJNOH010003221">
    <property type="protein sequence ID" value="CAF1328012.1"/>
    <property type="molecule type" value="Genomic_DNA"/>
</dbReference>
<name>A0A815FKH6_9BILA</name>
<dbReference type="Proteomes" id="UP000663854">
    <property type="component" value="Unassembled WGS sequence"/>
</dbReference>
<organism evidence="1 3">
    <name type="scientific">Rotaria sordida</name>
    <dbReference type="NCBI Taxonomy" id="392033"/>
    <lineage>
        <taxon>Eukaryota</taxon>
        <taxon>Metazoa</taxon>
        <taxon>Spiralia</taxon>
        <taxon>Gnathifera</taxon>
        <taxon>Rotifera</taxon>
        <taxon>Eurotatoria</taxon>
        <taxon>Bdelloidea</taxon>
        <taxon>Philodinida</taxon>
        <taxon>Philodinidae</taxon>
        <taxon>Rotaria</taxon>
    </lineage>
</organism>